<comment type="subcellular location">
    <subcellularLocation>
        <location evidence="1">Cytoplasm</location>
    </subcellularLocation>
</comment>
<comment type="function">
    <text evidence="1">Acetylates the N-terminal alanine of ribosomal protein bS18.</text>
</comment>
<reference evidence="3 4" key="1">
    <citation type="submission" date="2013-07" db="EMBL/GenBank/DDBJ databases">
        <title>Sulfurimonas hongkongensis AST-10 Genome Sequencing.</title>
        <authorList>
            <person name="Cai L."/>
            <person name="Zhang T."/>
        </authorList>
    </citation>
    <scope>NUCLEOTIDE SEQUENCE [LARGE SCALE GENOMIC DNA]</scope>
    <source>
        <strain evidence="3 4">AST-10</strain>
    </source>
</reference>
<keyword evidence="4" id="KW-1185">Reference proteome</keyword>
<proteinExistence type="inferred from homology"/>
<dbReference type="AlphaFoldDB" id="T0KQI9"/>
<organism evidence="3 4">
    <name type="scientific">Sulfurimonas hongkongensis</name>
    <dbReference type="NCBI Taxonomy" id="1172190"/>
    <lineage>
        <taxon>Bacteria</taxon>
        <taxon>Pseudomonadati</taxon>
        <taxon>Campylobacterota</taxon>
        <taxon>Epsilonproteobacteria</taxon>
        <taxon>Campylobacterales</taxon>
        <taxon>Sulfurimonadaceae</taxon>
        <taxon>Sulfurimonas</taxon>
    </lineage>
</organism>
<accession>T0KQI9</accession>
<evidence type="ECO:0000313" key="4">
    <source>
        <dbReference type="Proteomes" id="UP000015520"/>
    </source>
</evidence>
<comment type="caution">
    <text evidence="3">The sequence shown here is derived from an EMBL/GenBank/DDBJ whole genome shotgun (WGS) entry which is preliminary data.</text>
</comment>
<dbReference type="GO" id="GO:0005737">
    <property type="term" value="C:cytoplasm"/>
    <property type="evidence" value="ECO:0007669"/>
    <property type="project" value="UniProtKB-SubCell"/>
</dbReference>
<dbReference type="Proteomes" id="UP000015520">
    <property type="component" value="Unassembled WGS sequence"/>
</dbReference>
<dbReference type="OrthoDB" id="529907at2"/>
<dbReference type="InterPro" id="IPR016181">
    <property type="entry name" value="Acyl_CoA_acyltransferase"/>
</dbReference>
<dbReference type="Gene3D" id="3.40.630.30">
    <property type="match status" value="1"/>
</dbReference>
<dbReference type="InterPro" id="IPR000182">
    <property type="entry name" value="GNAT_dom"/>
</dbReference>
<sequence>MKLREAKTSDVNALYGLERELFCSKNYPLSKGSLYYHAKNSLVLLSEVEGTLAGYILILTKRKDAKLYSLGVKDSFRGRGISKALLQQASKNLKDLGFQKFILEVRVDNIVAFSLYEKNGFKVAKKLKAFYKDGCDAYLMELNYGSEKL</sequence>
<dbReference type="EMBL" id="AUPZ01000013">
    <property type="protein sequence ID" value="EQB35593.1"/>
    <property type="molecule type" value="Genomic_DNA"/>
</dbReference>
<comment type="similarity">
    <text evidence="1">Belongs to the acetyltransferase family. RimI subfamily.</text>
</comment>
<protein>
    <recommendedName>
        <fullName evidence="1">[Ribosomal protein bS18]-alanine N-acetyltransferase</fullName>
        <ecNumber evidence="1">2.3.1.266</ecNumber>
    </recommendedName>
</protein>
<evidence type="ECO:0000256" key="1">
    <source>
        <dbReference type="RuleBase" id="RU363094"/>
    </source>
</evidence>
<dbReference type="Pfam" id="PF00583">
    <property type="entry name" value="Acetyltransf_1"/>
    <property type="match status" value="1"/>
</dbReference>
<dbReference type="eggNOG" id="COG0456">
    <property type="taxonomic scope" value="Bacteria"/>
</dbReference>
<keyword evidence="1" id="KW-0963">Cytoplasm</keyword>
<dbReference type="EC" id="2.3.1.266" evidence="1"/>
<evidence type="ECO:0000259" key="2">
    <source>
        <dbReference type="PROSITE" id="PS51186"/>
    </source>
</evidence>
<name>T0KQI9_9BACT</name>
<dbReference type="SUPFAM" id="SSF55729">
    <property type="entry name" value="Acyl-CoA N-acyltransferases (Nat)"/>
    <property type="match status" value="1"/>
</dbReference>
<gene>
    <name evidence="3" type="ORF">M947_09940</name>
</gene>
<comment type="catalytic activity">
    <reaction evidence="1">
        <text>N-terminal L-alanyl-[ribosomal protein bS18] + acetyl-CoA = N-terminal N(alpha)-acetyl-L-alanyl-[ribosomal protein bS18] + CoA + H(+)</text>
        <dbReference type="Rhea" id="RHEA:43756"/>
        <dbReference type="Rhea" id="RHEA-COMP:10676"/>
        <dbReference type="Rhea" id="RHEA-COMP:10677"/>
        <dbReference type="ChEBI" id="CHEBI:15378"/>
        <dbReference type="ChEBI" id="CHEBI:57287"/>
        <dbReference type="ChEBI" id="CHEBI:57288"/>
        <dbReference type="ChEBI" id="CHEBI:64718"/>
        <dbReference type="ChEBI" id="CHEBI:83683"/>
        <dbReference type="EC" id="2.3.1.266"/>
    </reaction>
</comment>
<dbReference type="PATRIC" id="fig|1172190.3.peg.1923"/>
<dbReference type="NCBIfam" id="TIGR01575">
    <property type="entry name" value="rimI"/>
    <property type="match status" value="1"/>
</dbReference>
<dbReference type="RefSeq" id="WP_021288233.1">
    <property type="nucleotide sequence ID" value="NZ_AUPZ01000013.1"/>
</dbReference>
<evidence type="ECO:0000313" key="3">
    <source>
        <dbReference type="EMBL" id="EQB35593.1"/>
    </source>
</evidence>
<dbReference type="PANTHER" id="PTHR47542:SF2">
    <property type="entry name" value="ACYL-COA N-ACYLTRANSFERASES (NAT) SUPERFAMILY PROTEIN"/>
    <property type="match status" value="1"/>
</dbReference>
<dbReference type="STRING" id="1172190.M947_09940"/>
<feature type="domain" description="N-acetyltransferase" evidence="2">
    <location>
        <begin position="1"/>
        <end position="145"/>
    </location>
</feature>
<dbReference type="PANTHER" id="PTHR47542">
    <property type="entry name" value="ACYL-COA N-ACYLTRANSFERASES (NAT) SUPERFAMILY PROTEIN"/>
    <property type="match status" value="1"/>
</dbReference>
<dbReference type="PROSITE" id="PS51186">
    <property type="entry name" value="GNAT"/>
    <property type="match status" value="1"/>
</dbReference>
<dbReference type="InterPro" id="IPR006464">
    <property type="entry name" value="AcTrfase_RimI/Ard1"/>
</dbReference>
<dbReference type="GO" id="GO:0008999">
    <property type="term" value="F:protein-N-terminal-alanine acetyltransferase activity"/>
    <property type="evidence" value="ECO:0007669"/>
    <property type="project" value="UniProtKB-EC"/>
</dbReference>
<dbReference type="CDD" id="cd04301">
    <property type="entry name" value="NAT_SF"/>
    <property type="match status" value="1"/>
</dbReference>